<dbReference type="STRING" id="2025994.A0A2T2ZVU0"/>
<protein>
    <recommendedName>
        <fullName evidence="1">GH64 domain-containing protein</fullName>
    </recommendedName>
</protein>
<evidence type="ECO:0000313" key="3">
    <source>
        <dbReference type="Proteomes" id="UP000241462"/>
    </source>
</evidence>
<dbReference type="AlphaFoldDB" id="A0A2T2ZVU0"/>
<dbReference type="PROSITE" id="PS52006">
    <property type="entry name" value="GH64"/>
    <property type="match status" value="1"/>
</dbReference>
<dbReference type="EMBL" id="KZ678627">
    <property type="protein sequence ID" value="PSR77984.1"/>
    <property type="molecule type" value="Genomic_DNA"/>
</dbReference>
<dbReference type="InterPro" id="IPR037398">
    <property type="entry name" value="Glyco_hydro_64_fam"/>
</dbReference>
<dbReference type="Pfam" id="PF16483">
    <property type="entry name" value="Glyco_hydro_64"/>
    <property type="match status" value="1"/>
</dbReference>
<dbReference type="OrthoDB" id="5290283at2759"/>
<gene>
    <name evidence="2" type="ORF">BD289DRAFT_377224</name>
</gene>
<accession>A0A2T2ZVU0</accession>
<keyword evidence="3" id="KW-1185">Reference proteome</keyword>
<dbReference type="InterPro" id="IPR042517">
    <property type="entry name" value="Glyco_hydro_64_N_2"/>
</dbReference>
<evidence type="ECO:0000313" key="2">
    <source>
        <dbReference type="EMBL" id="PSR77984.1"/>
    </source>
</evidence>
<reference evidence="2 3" key="1">
    <citation type="journal article" date="2018" name="Mycol. Prog.">
        <title>Coniella lustricola, a new species from submerged detritus.</title>
        <authorList>
            <person name="Raudabaugh D.B."/>
            <person name="Iturriaga T."/>
            <person name="Carver A."/>
            <person name="Mondo S."/>
            <person name="Pangilinan J."/>
            <person name="Lipzen A."/>
            <person name="He G."/>
            <person name="Amirebrahimi M."/>
            <person name="Grigoriev I.V."/>
            <person name="Miller A.N."/>
        </authorList>
    </citation>
    <scope>NUCLEOTIDE SEQUENCE [LARGE SCALE GENOMIC DNA]</scope>
    <source>
        <strain evidence="2 3">B22-T-1</strain>
    </source>
</reference>
<proteinExistence type="predicted"/>
<evidence type="ECO:0000259" key="1">
    <source>
        <dbReference type="PROSITE" id="PS52006"/>
    </source>
</evidence>
<dbReference type="InterPro" id="IPR032477">
    <property type="entry name" value="Glyco_hydro_64"/>
</dbReference>
<dbReference type="InParanoid" id="A0A2T2ZVU0"/>
<sequence length="375" mass="39624">MATLDQALKRAKVQHILQQPTDLAAADTTLSTATTTTLSIAVVNNTGSSSAYVYVNGLAGDNNDAVFMLESDGKTVYYPPSPSSTLTPLGANCAIPLGAPGSTTTITVPHTDGGRIWFSKDATLTFLVNPGPALVLPSPTNTTDPNYNIYWDFCEFTFNTSQLYVNITLVDFVSLPIGLQLKNTSGTVTTVEGLPSTGLATICNGLTAQTAADGQPWSSLIVQNAGANLRALSPNSGIAMTNTLFSGYYQPYVDEVWAKYSNGANLTIDTQTAQYGRVNGTVTNNELTFSGVGSYSQPSTADIFSNSSGPFAQTGAELEAITPRLAAAFVRSTLLIDAVQPDDEVVSTYYTNAITNHYARLCHATLLDGKGYAFP</sequence>
<dbReference type="Proteomes" id="UP000241462">
    <property type="component" value="Unassembled WGS sequence"/>
</dbReference>
<dbReference type="Gene3D" id="3.30.920.50">
    <property type="entry name" value="Beta-1,3-glucanase, C-terminal domain"/>
    <property type="match status" value="1"/>
</dbReference>
<dbReference type="Gene3D" id="2.60.110.10">
    <property type="entry name" value="Thaumatin"/>
    <property type="match status" value="1"/>
</dbReference>
<feature type="domain" description="GH64" evidence="1">
    <location>
        <begin position="35"/>
        <end position="375"/>
    </location>
</feature>
<dbReference type="CDD" id="cd09220">
    <property type="entry name" value="GH64-GluB-like"/>
    <property type="match status" value="1"/>
</dbReference>
<dbReference type="PANTHER" id="PTHR38165">
    <property type="match status" value="1"/>
</dbReference>
<organism evidence="2 3">
    <name type="scientific">Coniella lustricola</name>
    <dbReference type="NCBI Taxonomy" id="2025994"/>
    <lineage>
        <taxon>Eukaryota</taxon>
        <taxon>Fungi</taxon>
        <taxon>Dikarya</taxon>
        <taxon>Ascomycota</taxon>
        <taxon>Pezizomycotina</taxon>
        <taxon>Sordariomycetes</taxon>
        <taxon>Sordariomycetidae</taxon>
        <taxon>Diaporthales</taxon>
        <taxon>Schizoparmaceae</taxon>
        <taxon>Coniella</taxon>
    </lineage>
</organism>
<name>A0A2T2ZVU0_9PEZI</name>
<dbReference type="PANTHER" id="PTHR38165:SF1">
    <property type="entry name" value="GLUCANASE B"/>
    <property type="match status" value="1"/>
</dbReference>
<dbReference type="InterPro" id="IPR037176">
    <property type="entry name" value="Osmotin/thaumatin-like_sf"/>
</dbReference>